<keyword evidence="5" id="KW-0238">DNA-binding</keyword>
<comment type="subcellular location">
    <subcellularLocation>
        <location evidence="1">Nucleus</location>
    </subcellularLocation>
</comment>
<gene>
    <name evidence="10" type="primary">DPB2</name>
    <name evidence="10" type="ORF">IMSHALPRED_010042</name>
</gene>
<dbReference type="GO" id="GO:0003887">
    <property type="term" value="F:DNA-directed DNA polymerase activity"/>
    <property type="evidence" value="ECO:0007669"/>
    <property type="project" value="UniProtKB-KW"/>
</dbReference>
<keyword evidence="6" id="KW-0539">Nucleus</keyword>
<evidence type="ECO:0000256" key="1">
    <source>
        <dbReference type="ARBA" id="ARBA00004123"/>
    </source>
</evidence>
<evidence type="ECO:0000256" key="2">
    <source>
        <dbReference type="ARBA" id="ARBA00009560"/>
    </source>
</evidence>
<dbReference type="InterPro" id="IPR016266">
    <property type="entry name" value="POLE2"/>
</dbReference>
<dbReference type="GO" id="GO:0003677">
    <property type="term" value="F:DNA binding"/>
    <property type="evidence" value="ECO:0007669"/>
    <property type="project" value="UniProtKB-KW"/>
</dbReference>
<dbReference type="Pfam" id="PF04042">
    <property type="entry name" value="DNA_pol_E_B"/>
    <property type="match status" value="1"/>
</dbReference>
<dbReference type="GO" id="GO:0042276">
    <property type="term" value="P:error-prone translesion synthesis"/>
    <property type="evidence" value="ECO:0007669"/>
    <property type="project" value="TreeGrafter"/>
</dbReference>
<dbReference type="PANTHER" id="PTHR12708">
    <property type="entry name" value="DNA POLYMERASE EPSILON SUBUNIT B"/>
    <property type="match status" value="1"/>
</dbReference>
<dbReference type="EMBL" id="CAJPDT010000080">
    <property type="protein sequence ID" value="CAF9934949.1"/>
    <property type="molecule type" value="Genomic_DNA"/>
</dbReference>
<evidence type="ECO:0000256" key="3">
    <source>
        <dbReference type="ARBA" id="ARBA00016011"/>
    </source>
</evidence>
<keyword evidence="10" id="KW-0239">DNA-directed DNA polymerase</keyword>
<proteinExistence type="inferred from homology"/>
<keyword evidence="10" id="KW-0808">Transferase</keyword>
<name>A0A8H3G531_9LECA</name>
<comment type="caution">
    <text evidence="10">The sequence shown here is derived from an EMBL/GenBank/DDBJ whole genome shotgun (WGS) entry which is preliminary data.</text>
</comment>
<feature type="region of interest" description="Disordered" evidence="8">
    <location>
        <begin position="152"/>
        <end position="193"/>
    </location>
</feature>
<dbReference type="OrthoDB" id="10254730at2759"/>
<feature type="domain" description="DNA polymerase alpha/delta/epsilon subunit B" evidence="9">
    <location>
        <begin position="474"/>
        <end position="769"/>
    </location>
</feature>
<keyword evidence="10" id="KW-0548">Nucleotidyltransferase</keyword>
<comment type="similarity">
    <text evidence="2">Belongs to the DNA polymerase epsilon subunit B family.</text>
</comment>
<reference evidence="10" key="1">
    <citation type="submission" date="2021-03" db="EMBL/GenBank/DDBJ databases">
        <authorList>
            <person name="Tagirdzhanova G."/>
        </authorList>
    </citation>
    <scope>NUCLEOTIDE SEQUENCE</scope>
</reference>
<evidence type="ECO:0000256" key="7">
    <source>
        <dbReference type="ARBA" id="ARBA00032930"/>
    </source>
</evidence>
<sequence length="811" mass="86722">MDIEAVDIVDGQKSAAKTRTAPLFRAAQRSAHQNPIPSSSPAFSTPVHPIRNSKPPEPSKPSILPILLPPATLRPLAFRTFTKKHNLTLTSSALQAFATFIGKHCGSGWREEGLAEKVLDEAAKSWKKDGGGVIVPGEGDELKSILRDLERSMRGGKPSQQRGLSGQRSFAFENTSGDTTDLGPSPGALGREDSEASLGLSALGVEDSGDTTSSEDPRRWLKIVGAFDQPRLIYNVNQKHFEAASTVPSLLPDPSHKTHLFRHRYNLIHQRLLRNESFQSSSVASARTNSLQRSSSTIATTQQAYKITPIANLLGRSGSSHLLLGLLTTSPTGVLTVNDLTGCIAIDIQHARPVPEDGAWFTPGMIVLVDGVYEEEGSSTGPGLDGNRGVGGTVGGKFIVFSVGGPPCERREVTVGVSGASKDGYTSAGAGFGWVDFLGVGSERAAGSAMRRIETNVLKRASSGDLAAGRARMVICGEVELDNAKTLQALRRVLGLHAAEQADQTPMVMVLMGNFVRHAVMAGGSSGESIEYKEYFDSLASALSDYPTMLQNTTFVFVPGDNDPWASAFSAGAAVALPRNSVPDLFTTRIKRAFSTAGAEAEKATGKRADGEAIWSTNPTRLTLFGPAQEVVFFRDDMSGRLRRNAVTFRPLQAAAQSESNIGPDQKGNGDATAMDKEQESSEATDVDAAVETAESYIPTSKAQDSASSAALSDLQTARKLVKTILDQGYLSPFPPSDRPVLWDHAGALQLYPLPTALVLMDPEAPPFAVTYEGCHVMNPGPLTPPGRKGVAQWMEYDARTRRGRTREIRL</sequence>
<keyword evidence="11" id="KW-1185">Reference proteome</keyword>
<dbReference type="Proteomes" id="UP000664534">
    <property type="component" value="Unassembled WGS sequence"/>
</dbReference>
<evidence type="ECO:0000313" key="10">
    <source>
        <dbReference type="EMBL" id="CAF9934949.1"/>
    </source>
</evidence>
<feature type="region of interest" description="Disordered" evidence="8">
    <location>
        <begin position="1"/>
        <end position="61"/>
    </location>
</feature>
<evidence type="ECO:0000256" key="8">
    <source>
        <dbReference type="SAM" id="MobiDB-lite"/>
    </source>
</evidence>
<evidence type="ECO:0000313" key="11">
    <source>
        <dbReference type="Proteomes" id="UP000664534"/>
    </source>
</evidence>
<organism evidence="10 11">
    <name type="scientific">Imshaugia aleurites</name>
    <dbReference type="NCBI Taxonomy" id="172621"/>
    <lineage>
        <taxon>Eukaryota</taxon>
        <taxon>Fungi</taxon>
        <taxon>Dikarya</taxon>
        <taxon>Ascomycota</taxon>
        <taxon>Pezizomycotina</taxon>
        <taxon>Lecanoromycetes</taxon>
        <taxon>OSLEUM clade</taxon>
        <taxon>Lecanoromycetidae</taxon>
        <taxon>Lecanorales</taxon>
        <taxon>Lecanorineae</taxon>
        <taxon>Parmeliaceae</taxon>
        <taxon>Imshaugia</taxon>
    </lineage>
</organism>
<evidence type="ECO:0000256" key="4">
    <source>
        <dbReference type="ARBA" id="ARBA00022705"/>
    </source>
</evidence>
<evidence type="ECO:0000256" key="5">
    <source>
        <dbReference type="ARBA" id="ARBA00023125"/>
    </source>
</evidence>
<dbReference type="InterPro" id="IPR007185">
    <property type="entry name" value="DNA_pol_a/d/e_bsu"/>
</dbReference>
<dbReference type="AlphaFoldDB" id="A0A8H3G531"/>
<dbReference type="GO" id="GO:0006261">
    <property type="term" value="P:DNA-templated DNA replication"/>
    <property type="evidence" value="ECO:0007669"/>
    <property type="project" value="InterPro"/>
</dbReference>
<protein>
    <recommendedName>
        <fullName evidence="3">DNA polymerase epsilon subunit B</fullName>
    </recommendedName>
    <alternativeName>
        <fullName evidence="7">DNA polymerase II subunit 2</fullName>
    </alternativeName>
</protein>
<accession>A0A8H3G531</accession>
<evidence type="ECO:0000256" key="6">
    <source>
        <dbReference type="ARBA" id="ARBA00023242"/>
    </source>
</evidence>
<dbReference type="GO" id="GO:0008622">
    <property type="term" value="C:epsilon DNA polymerase complex"/>
    <property type="evidence" value="ECO:0007669"/>
    <property type="project" value="InterPro"/>
</dbReference>
<dbReference type="PANTHER" id="PTHR12708:SF0">
    <property type="entry name" value="DNA POLYMERASE EPSILON SUBUNIT 2"/>
    <property type="match status" value="1"/>
</dbReference>
<keyword evidence="4" id="KW-0235">DNA replication</keyword>
<feature type="compositionally biased region" description="Polar residues" evidence="8">
    <location>
        <begin position="158"/>
        <end position="179"/>
    </location>
</feature>
<feature type="region of interest" description="Disordered" evidence="8">
    <location>
        <begin position="654"/>
        <end position="688"/>
    </location>
</feature>
<feature type="compositionally biased region" description="Polar residues" evidence="8">
    <location>
        <begin position="30"/>
        <end position="43"/>
    </location>
</feature>
<evidence type="ECO:0000259" key="9">
    <source>
        <dbReference type="Pfam" id="PF04042"/>
    </source>
</evidence>